<feature type="compositionally biased region" description="Acidic residues" evidence="1">
    <location>
        <begin position="493"/>
        <end position="515"/>
    </location>
</feature>
<feature type="compositionally biased region" description="Basic and acidic residues" evidence="1">
    <location>
        <begin position="37"/>
        <end position="65"/>
    </location>
</feature>
<sequence>MAPKSSSKQTTLFSHFDRNPSQAGPSRTRTTRNAKPLFDRASDSEGSEGLDHIKLNKDKKPKSEDLPMTQKRKLKKTVQDSESDFDDQDEDEEDFEVAETSTPKRKGRGGGKRKHRDEASDTDPDEEFISYPLQVYMHPTYRGTHSQKVQRRNDRLEAVEIARKKKREENLTDDEIEVFPSPPRRGTGKTRERSTINYDESRKGKGKARDIEEEDEDDDDVIPISPPLKRGRGRPPKSATTAKPPSASVRPVGIPKLDLKRTRSEVIVEIPRMSQEERRSYTPLSISQSSQSKTGSNGKGQGNGKAGEVPESSSSRERGQSRSNMPIVEIRSRRASPDHGSVSNDSLPPILEVELSDKDLDILTDNGKEDGSKRGSTRSKSPIKRSSPIKRPSPSKPSSASRNMPPVASRRPSPSRSPSSDDPVAVVLPSRKLDKGKGKQKAVSSSDIGSEDEIIKKKKSKKPASLSLKTSNKHNKASTAVKKGRAKHKIVDPDDDDTGAATEEEENMVDDLQMDEPERFKSATRLRERPKETAAQRNIRKLKNRRLGIVESTTEDDSDSDESLPTPTGARNNGRYNEDDFIVADDSMTVQVQLPHEFSVDSAQTPEFKFKVVFHYLVMLIMRGKKAFPLSSESSNYFVPQLAHFRDRMTGYRQLRVRSQIWRSNFVKALEKYPIFDVEELLYAEPGCYACHMGGRMSRFRVTLEGEPYNKETHQPLDSSSESESEESEDSDVSETTKRNRKKLPNSLLMGRFCKQRAEVFHQMTHWEDELYHRIRGYYRDLLRAKYKPVASDSEASTPESEQSSDEDQGEVKRRREDRKQRKIRTEARCEKLRKKGLPEKYKDVDAVTEWMDKMGYQNKDFRWIERLIETSGQLEHDKRKDE</sequence>
<dbReference type="PANTHER" id="PTHR23216">
    <property type="entry name" value="NUCLEOLAR AND COILED-BODY PHOSPHOPROTEIN 1"/>
    <property type="match status" value="1"/>
</dbReference>
<feature type="compositionally biased region" description="Basic and acidic residues" evidence="1">
    <location>
        <begin position="810"/>
        <end position="829"/>
    </location>
</feature>
<feature type="compositionally biased region" description="Basic and acidic residues" evidence="1">
    <location>
        <begin position="151"/>
        <end position="170"/>
    </location>
</feature>
<evidence type="ECO:0000259" key="2">
    <source>
        <dbReference type="Pfam" id="PF13926"/>
    </source>
</evidence>
<feature type="region of interest" description="Disordered" evidence="1">
    <location>
        <begin position="790"/>
        <end position="829"/>
    </location>
</feature>
<accession>A0A1B9IVL2</accession>
<feature type="compositionally biased region" description="Basic and acidic residues" evidence="1">
    <location>
        <begin position="516"/>
        <end position="534"/>
    </location>
</feature>
<dbReference type="PANTHER" id="PTHR23216:SF1">
    <property type="entry name" value="NUCLEOLAR AND COILED-BODY PHOSPHOPROTEIN 1"/>
    <property type="match status" value="1"/>
</dbReference>
<dbReference type="Proteomes" id="UP000092583">
    <property type="component" value="Unassembled WGS sequence"/>
</dbReference>
<proteinExistence type="predicted"/>
<reference evidence="3 4" key="1">
    <citation type="submission" date="2013-07" db="EMBL/GenBank/DDBJ databases">
        <title>The Genome Sequence of Kwoniella mangroviensis CBS10435.</title>
        <authorList>
            <consortium name="The Broad Institute Genome Sequencing Platform"/>
            <person name="Cuomo C."/>
            <person name="Litvintseva A."/>
            <person name="Chen Y."/>
            <person name="Heitman J."/>
            <person name="Sun S."/>
            <person name="Springer D."/>
            <person name="Dromer F."/>
            <person name="Young S.K."/>
            <person name="Zeng Q."/>
            <person name="Gargeya S."/>
            <person name="Fitzgerald M."/>
            <person name="Abouelleil A."/>
            <person name="Alvarado L."/>
            <person name="Berlin A.M."/>
            <person name="Chapman S.B."/>
            <person name="Dewar J."/>
            <person name="Goldberg J."/>
            <person name="Griggs A."/>
            <person name="Gujja S."/>
            <person name="Hansen M."/>
            <person name="Howarth C."/>
            <person name="Imamovic A."/>
            <person name="Larimer J."/>
            <person name="McCowan C."/>
            <person name="Murphy C."/>
            <person name="Pearson M."/>
            <person name="Priest M."/>
            <person name="Roberts A."/>
            <person name="Saif S."/>
            <person name="Shea T."/>
            <person name="Sykes S."/>
            <person name="Wortman J."/>
            <person name="Nusbaum C."/>
            <person name="Birren B."/>
        </authorList>
    </citation>
    <scope>NUCLEOTIDE SEQUENCE [LARGE SCALE GENOMIC DNA]</scope>
    <source>
        <strain evidence="3 4">CBS 10435</strain>
    </source>
</reference>
<reference evidence="4" key="2">
    <citation type="submission" date="2013-12" db="EMBL/GenBank/DDBJ databases">
        <title>Evolution of pathogenesis and genome organization in the Tremellales.</title>
        <authorList>
            <person name="Cuomo C."/>
            <person name="Litvintseva A."/>
            <person name="Heitman J."/>
            <person name="Chen Y."/>
            <person name="Sun S."/>
            <person name="Springer D."/>
            <person name="Dromer F."/>
            <person name="Young S."/>
            <person name="Zeng Q."/>
            <person name="Chapman S."/>
            <person name="Gujja S."/>
            <person name="Saif S."/>
            <person name="Birren B."/>
        </authorList>
    </citation>
    <scope>NUCLEOTIDE SEQUENCE [LARGE SCALE GENOMIC DNA]</scope>
    <source>
        <strain evidence="4">CBS 10435</strain>
    </source>
</reference>
<feature type="region of interest" description="Disordered" evidence="1">
    <location>
        <begin position="708"/>
        <end position="742"/>
    </location>
</feature>
<dbReference type="OrthoDB" id="21499at2759"/>
<dbReference type="AlphaFoldDB" id="A0A1B9IVL2"/>
<dbReference type="GO" id="GO:0005730">
    <property type="term" value="C:nucleolus"/>
    <property type="evidence" value="ECO:0007669"/>
    <property type="project" value="InterPro"/>
</dbReference>
<feature type="compositionally biased region" description="Acidic residues" evidence="1">
    <location>
        <begin position="553"/>
        <end position="562"/>
    </location>
</feature>
<feature type="compositionally biased region" description="Acidic residues" evidence="1">
    <location>
        <begin position="81"/>
        <end position="97"/>
    </location>
</feature>
<dbReference type="InterPro" id="IPR025451">
    <property type="entry name" value="DUF4211"/>
</dbReference>
<keyword evidence="4" id="KW-1185">Reference proteome</keyword>
<evidence type="ECO:0000313" key="3">
    <source>
        <dbReference type="EMBL" id="OCF59565.1"/>
    </source>
</evidence>
<name>A0A1B9IVL2_9TREE</name>
<feature type="compositionally biased region" description="Acidic residues" evidence="1">
    <location>
        <begin position="211"/>
        <end position="221"/>
    </location>
</feature>
<evidence type="ECO:0000313" key="4">
    <source>
        <dbReference type="Proteomes" id="UP000092583"/>
    </source>
</evidence>
<gene>
    <name evidence="3" type="ORF">L486_02235</name>
</gene>
<feature type="compositionally biased region" description="Basic and acidic residues" evidence="1">
    <location>
        <begin position="189"/>
        <end position="210"/>
    </location>
</feature>
<dbReference type="EMBL" id="KI669460">
    <property type="protein sequence ID" value="OCF59565.1"/>
    <property type="molecule type" value="Genomic_DNA"/>
</dbReference>
<feature type="region of interest" description="Disordered" evidence="1">
    <location>
        <begin position="1"/>
        <end position="576"/>
    </location>
</feature>
<feature type="compositionally biased region" description="Low complexity" evidence="1">
    <location>
        <begin position="287"/>
        <end position="296"/>
    </location>
</feature>
<dbReference type="InterPro" id="IPR039191">
    <property type="entry name" value="Nopp140-like"/>
</dbReference>
<organism evidence="3 4">
    <name type="scientific">Kwoniella mangroviensis CBS 10435</name>
    <dbReference type="NCBI Taxonomy" id="1331196"/>
    <lineage>
        <taxon>Eukaryota</taxon>
        <taxon>Fungi</taxon>
        <taxon>Dikarya</taxon>
        <taxon>Basidiomycota</taxon>
        <taxon>Agaricomycotina</taxon>
        <taxon>Tremellomycetes</taxon>
        <taxon>Tremellales</taxon>
        <taxon>Cryptococcaceae</taxon>
        <taxon>Kwoniella</taxon>
    </lineage>
</organism>
<dbReference type="Pfam" id="PF13926">
    <property type="entry name" value="DUF4211"/>
    <property type="match status" value="1"/>
</dbReference>
<feature type="compositionally biased region" description="Polar residues" evidence="1">
    <location>
        <begin position="1"/>
        <end position="33"/>
    </location>
</feature>
<feature type="domain" description="DUF4211" evidence="2">
    <location>
        <begin position="580"/>
        <end position="713"/>
    </location>
</feature>
<feature type="compositionally biased region" description="Basic and acidic residues" evidence="1">
    <location>
        <begin position="257"/>
        <end position="266"/>
    </location>
</feature>
<feature type="compositionally biased region" description="Acidic residues" evidence="1">
    <location>
        <begin position="721"/>
        <end position="733"/>
    </location>
</feature>
<feature type="compositionally biased region" description="Low complexity" evidence="1">
    <location>
        <begin position="384"/>
        <end position="430"/>
    </location>
</feature>
<feature type="compositionally biased region" description="Basic residues" evidence="1">
    <location>
        <begin position="103"/>
        <end position="115"/>
    </location>
</feature>
<protein>
    <recommendedName>
        <fullName evidence="2">DUF4211 domain-containing protein</fullName>
    </recommendedName>
</protein>
<feature type="compositionally biased region" description="Basic and acidic residues" evidence="1">
    <location>
        <begin position="355"/>
        <end position="373"/>
    </location>
</feature>
<evidence type="ECO:0000256" key="1">
    <source>
        <dbReference type="SAM" id="MobiDB-lite"/>
    </source>
</evidence>
<feature type="compositionally biased region" description="Polar residues" evidence="1">
    <location>
        <begin position="565"/>
        <end position="575"/>
    </location>
</feature>
<feature type="compositionally biased region" description="Basic residues" evidence="1">
    <location>
        <begin position="471"/>
        <end position="488"/>
    </location>
</feature>